<dbReference type="Gene3D" id="3.40.1190.20">
    <property type="match status" value="1"/>
</dbReference>
<dbReference type="GO" id="GO:0110051">
    <property type="term" value="P:metabolite repair"/>
    <property type="evidence" value="ECO:0007669"/>
    <property type="project" value="TreeGrafter"/>
</dbReference>
<evidence type="ECO:0000256" key="4">
    <source>
        <dbReference type="ARBA" id="ARBA00009524"/>
    </source>
</evidence>
<feature type="binding site" evidence="17">
    <location>
        <position position="243"/>
    </location>
    <ligand>
        <name>(6S)-NADPHX</name>
        <dbReference type="ChEBI" id="CHEBI:64076"/>
    </ligand>
</feature>
<dbReference type="GO" id="GO:0005524">
    <property type="term" value="F:ATP binding"/>
    <property type="evidence" value="ECO:0007669"/>
    <property type="project" value="UniProtKB-UniRule"/>
</dbReference>
<feature type="binding site" evidence="18">
    <location>
        <position position="146"/>
    </location>
    <ligand>
        <name>(6S)-NADPHX</name>
        <dbReference type="ChEBI" id="CHEBI:64076"/>
    </ligand>
</feature>
<dbReference type="PROSITE" id="PS51383">
    <property type="entry name" value="YJEF_C_3"/>
    <property type="match status" value="1"/>
</dbReference>
<keyword evidence="13" id="KW-0511">Multifunctional enzyme</keyword>
<keyword evidence="5 18" id="KW-0479">Metal-binding</keyword>
<evidence type="ECO:0000256" key="10">
    <source>
        <dbReference type="ARBA" id="ARBA00023027"/>
    </source>
</evidence>
<dbReference type="CDD" id="cd01171">
    <property type="entry name" value="YXKO-related"/>
    <property type="match status" value="1"/>
</dbReference>
<evidence type="ECO:0000256" key="6">
    <source>
        <dbReference type="ARBA" id="ARBA00022741"/>
    </source>
</evidence>
<feature type="domain" description="YjeF C-terminal" evidence="20">
    <location>
        <begin position="210"/>
        <end position="463"/>
    </location>
</feature>
<dbReference type="PROSITE" id="PS01050">
    <property type="entry name" value="YJEF_C_2"/>
    <property type="match status" value="1"/>
</dbReference>
<dbReference type="InterPro" id="IPR029056">
    <property type="entry name" value="Ribokinase-like"/>
</dbReference>
<evidence type="ECO:0000256" key="11">
    <source>
        <dbReference type="ARBA" id="ARBA00023235"/>
    </source>
</evidence>
<feature type="binding site" evidence="18">
    <location>
        <position position="57"/>
    </location>
    <ligand>
        <name>K(+)</name>
        <dbReference type="ChEBI" id="CHEBI:29103"/>
    </ligand>
</feature>
<feature type="binding site" evidence="18">
    <location>
        <position position="149"/>
    </location>
    <ligand>
        <name>K(+)</name>
        <dbReference type="ChEBI" id="CHEBI:29103"/>
    </ligand>
</feature>
<evidence type="ECO:0000256" key="16">
    <source>
        <dbReference type="ARBA" id="ARBA00049209"/>
    </source>
</evidence>
<keyword evidence="22" id="KW-0808">Transferase</keyword>
<dbReference type="AlphaFoldDB" id="E4TXA7"/>
<protein>
    <recommendedName>
        <fullName evidence="19">Bifunctional NAD(P)H-hydrate repair enzyme</fullName>
    </recommendedName>
    <alternativeName>
        <fullName evidence="19">Nicotinamide nucleotide repair protein</fullName>
    </alternativeName>
    <domain>
        <recommendedName>
            <fullName evidence="19">ADP-dependent (S)-NAD(P)H-hydrate dehydratase</fullName>
            <ecNumber evidence="19">4.2.1.136</ecNumber>
        </recommendedName>
        <alternativeName>
            <fullName evidence="19">ADP-dependent NAD(P)HX dehydratase</fullName>
        </alternativeName>
    </domain>
    <domain>
        <recommendedName>
            <fullName evidence="19">NAD(P)H-hydrate epimerase</fullName>
            <ecNumber evidence="19">5.1.99.6</ecNumber>
        </recommendedName>
    </domain>
</protein>
<comment type="caution">
    <text evidence="17">Lacks conserved residue(s) required for the propagation of feature annotation.</text>
</comment>
<evidence type="ECO:0000256" key="13">
    <source>
        <dbReference type="ARBA" id="ARBA00023268"/>
    </source>
</evidence>
<keyword evidence="9 18" id="KW-0630">Potassium</keyword>
<feature type="binding site" evidence="18">
    <location>
        <position position="113"/>
    </location>
    <ligand>
        <name>K(+)</name>
        <dbReference type="ChEBI" id="CHEBI:29103"/>
    </ligand>
</feature>
<keyword evidence="12 17" id="KW-0456">Lyase</keyword>
<dbReference type="KEGG" id="sku:Sulku_0137"/>
<keyword evidence="11 18" id="KW-0413">Isomerase</keyword>
<comment type="cofactor">
    <cofactor evidence="18 19">
        <name>K(+)</name>
        <dbReference type="ChEBI" id="CHEBI:29103"/>
    </cofactor>
    <text evidence="18 19">Binds 1 potassium ion per subunit.</text>
</comment>
<comment type="catalytic activity">
    <reaction evidence="16 17 19">
        <text>(6S)-NADPHX + ADP = AMP + phosphate + NADPH + H(+)</text>
        <dbReference type="Rhea" id="RHEA:32235"/>
        <dbReference type="ChEBI" id="CHEBI:15378"/>
        <dbReference type="ChEBI" id="CHEBI:43474"/>
        <dbReference type="ChEBI" id="CHEBI:57783"/>
        <dbReference type="ChEBI" id="CHEBI:64076"/>
        <dbReference type="ChEBI" id="CHEBI:456215"/>
        <dbReference type="ChEBI" id="CHEBI:456216"/>
        <dbReference type="EC" id="4.2.1.136"/>
    </reaction>
</comment>
<dbReference type="GO" id="GO:0016301">
    <property type="term" value="F:kinase activity"/>
    <property type="evidence" value="ECO:0007669"/>
    <property type="project" value="UniProtKB-KW"/>
</dbReference>
<comment type="function">
    <text evidence="14 19">Bifunctional enzyme that catalyzes the epimerization of the S- and R-forms of NAD(P)HX and the dehydration of the S-form of NAD(P)HX at the expense of ADP, which is converted to AMP. This allows the repair of both epimers of NAD(P)HX, a damaged form of NAD(P)H that is a result of enzymatic or heat-dependent hydration.</text>
</comment>
<dbReference type="InterPro" id="IPR036652">
    <property type="entry name" value="YjeF_N_dom_sf"/>
</dbReference>
<dbReference type="NCBIfam" id="TIGR00197">
    <property type="entry name" value="yjeF_nterm"/>
    <property type="match status" value="1"/>
</dbReference>
<keyword evidence="8 17" id="KW-0521">NADP</keyword>
<evidence type="ECO:0000256" key="3">
    <source>
        <dbReference type="ARBA" id="ARBA00006001"/>
    </source>
</evidence>
<evidence type="ECO:0000256" key="9">
    <source>
        <dbReference type="ARBA" id="ARBA00022958"/>
    </source>
</evidence>
<sequence length="463" mass="49437">MQNLYLDVSPLDQRGVTKFALSEEVMMEHAAMAMAHLIRARFNANSSVLIVCGSGNNGADGLALARLLEGDFHISLHIPFGASSPLAHLQRDRVEALGLKHAPIEGDYDVIVDALFGSGLNRPLGPTAIEALILMNGMSGLKIACDVPSGLYAEGTFDTNVFYADITVTMGAYKRSLFSDGAKEVCGEIIVADLGVHKKRYETPSPWKLLESQDLSLPNRIRASSHKGSYGHLAVVCGEKAGASVIAGSAALRFGTGLVSLISNENVTIPYELMQSHSIPSTATAIALGMGLGVEFCDDELSSLLDNTLPLVLDADIFYHPMFSKLLKRTSLVLTPHPKEFTQILRLTGIADIDVSALQSNRFTYVEKFCSAYPNTVLVLKGSNVIIGQGEEFYINPLGTVALAKGGSGDVLSGLIGALLAQGNTPLEAAIQGSLAHTLAAQKFDKNNYALTPFDLIERITCL</sequence>
<feature type="binding site" evidence="18">
    <location>
        <begin position="117"/>
        <end position="123"/>
    </location>
    <ligand>
        <name>(6S)-NADPHX</name>
        <dbReference type="ChEBI" id="CHEBI:64076"/>
    </ligand>
</feature>
<evidence type="ECO:0000313" key="22">
    <source>
        <dbReference type="EMBL" id="ADR32804.1"/>
    </source>
</evidence>
<comment type="similarity">
    <text evidence="18">Belongs to the NnrE/AIBP family.</text>
</comment>
<comment type="function">
    <text evidence="18">Catalyzes the epimerization of the S- and R-forms of NAD(P)HX, a damaged form of NAD(P)H that is a result of enzymatic or heat-dependent hydration. This is a prerequisite for the S-specific NAD(P)H-hydrate dehydratase to allow the repair of both epimers of NAD(P)HX.</text>
</comment>
<accession>E4TXA7</accession>
<dbReference type="GO" id="GO:0052856">
    <property type="term" value="F:NAD(P)HX epimerase activity"/>
    <property type="evidence" value="ECO:0007669"/>
    <property type="project" value="UniProtKB-UniRule"/>
</dbReference>
<feature type="binding site" evidence="17">
    <location>
        <position position="410"/>
    </location>
    <ligand>
        <name>(6S)-NADPHX</name>
        <dbReference type="ChEBI" id="CHEBI:64076"/>
    </ligand>
</feature>
<dbReference type="EMBL" id="CP002355">
    <property type="protein sequence ID" value="ADR32804.1"/>
    <property type="molecule type" value="Genomic_DNA"/>
</dbReference>
<dbReference type="HOGENOM" id="CLU_024853_4_2_7"/>
<dbReference type="PANTHER" id="PTHR12592">
    <property type="entry name" value="ATP-DEPENDENT (S)-NAD(P)H-HYDRATE DEHYDRATASE FAMILY MEMBER"/>
    <property type="match status" value="1"/>
</dbReference>
<dbReference type="SUPFAM" id="SSF53613">
    <property type="entry name" value="Ribokinase-like"/>
    <property type="match status" value="1"/>
</dbReference>
<gene>
    <name evidence="17" type="primary">nnrD</name>
    <name evidence="18" type="synonym">nnrE</name>
    <name evidence="22" type="ordered locus">Sulku_0137</name>
</gene>
<dbReference type="HAMAP" id="MF_01966">
    <property type="entry name" value="NADHX_epimerase"/>
    <property type="match status" value="1"/>
</dbReference>
<evidence type="ECO:0000256" key="7">
    <source>
        <dbReference type="ARBA" id="ARBA00022840"/>
    </source>
</evidence>
<feature type="binding site" evidence="17">
    <location>
        <position position="409"/>
    </location>
    <ligand>
        <name>AMP</name>
        <dbReference type="ChEBI" id="CHEBI:456215"/>
    </ligand>
</feature>
<evidence type="ECO:0000313" key="23">
    <source>
        <dbReference type="Proteomes" id="UP000008721"/>
    </source>
</evidence>
<dbReference type="Pfam" id="PF01256">
    <property type="entry name" value="Carb_kinase"/>
    <property type="match status" value="1"/>
</dbReference>
<dbReference type="STRING" id="709032.Sulku_0137"/>
<dbReference type="SUPFAM" id="SSF64153">
    <property type="entry name" value="YjeF N-terminal domain-like"/>
    <property type="match status" value="1"/>
</dbReference>
<dbReference type="InterPro" id="IPR030677">
    <property type="entry name" value="Nnr"/>
</dbReference>
<comment type="catalytic activity">
    <reaction evidence="1 18 19">
        <text>(6R)-NADHX = (6S)-NADHX</text>
        <dbReference type="Rhea" id="RHEA:32215"/>
        <dbReference type="ChEBI" id="CHEBI:64074"/>
        <dbReference type="ChEBI" id="CHEBI:64075"/>
        <dbReference type="EC" id="5.1.99.6"/>
    </reaction>
</comment>
<dbReference type="InterPro" id="IPR000631">
    <property type="entry name" value="CARKD"/>
</dbReference>
<evidence type="ECO:0000259" key="21">
    <source>
        <dbReference type="PROSITE" id="PS51385"/>
    </source>
</evidence>
<evidence type="ECO:0000256" key="19">
    <source>
        <dbReference type="PIRNR" id="PIRNR017184"/>
    </source>
</evidence>
<proteinExistence type="inferred from homology"/>
<evidence type="ECO:0000256" key="12">
    <source>
        <dbReference type="ARBA" id="ARBA00023239"/>
    </source>
</evidence>
<dbReference type="GO" id="GO:0046496">
    <property type="term" value="P:nicotinamide nucleotide metabolic process"/>
    <property type="evidence" value="ECO:0007669"/>
    <property type="project" value="UniProtKB-UniRule"/>
</dbReference>
<dbReference type="PROSITE" id="PS51385">
    <property type="entry name" value="YJEF_N"/>
    <property type="match status" value="1"/>
</dbReference>
<evidence type="ECO:0000256" key="17">
    <source>
        <dbReference type="HAMAP-Rule" id="MF_01965"/>
    </source>
</evidence>
<evidence type="ECO:0000256" key="18">
    <source>
        <dbReference type="HAMAP-Rule" id="MF_01966"/>
    </source>
</evidence>
<keyword evidence="7 17" id="KW-0067">ATP-binding</keyword>
<dbReference type="Gene3D" id="3.40.50.10260">
    <property type="entry name" value="YjeF N-terminal domain"/>
    <property type="match status" value="1"/>
</dbReference>
<dbReference type="EC" id="5.1.99.6" evidence="19"/>
<feature type="binding site" evidence="18">
    <location>
        <begin position="56"/>
        <end position="60"/>
    </location>
    <ligand>
        <name>(6S)-NADPHX</name>
        <dbReference type="ChEBI" id="CHEBI:64076"/>
    </ligand>
</feature>
<dbReference type="GO" id="GO:0052855">
    <property type="term" value="F:ADP-dependent NAD(P)H-hydrate dehydratase activity"/>
    <property type="evidence" value="ECO:0007669"/>
    <property type="project" value="UniProtKB-UniRule"/>
</dbReference>
<comment type="function">
    <text evidence="17">Catalyzes the dehydration of the S-form of NAD(P)HX at the expense of ADP, which is converted to AMP. Together with NAD(P)HX epimerase, which catalyzes the epimerization of the S- and R-forms, the enzyme allows the repair of both epimers of NAD(P)HX, a damaged form of NAD(P)H that is a result of enzymatic or heat-dependent hydration.</text>
</comment>
<comment type="similarity">
    <text evidence="17">Belongs to the NnrD/CARKD family.</text>
</comment>
<dbReference type="eggNOG" id="COG0063">
    <property type="taxonomic scope" value="Bacteria"/>
</dbReference>
<feature type="binding site" evidence="17">
    <location>
        <position position="337"/>
    </location>
    <ligand>
        <name>(6S)-NADPHX</name>
        <dbReference type="ChEBI" id="CHEBI:64076"/>
    </ligand>
</feature>
<comment type="catalytic activity">
    <reaction evidence="15 17 19">
        <text>(6S)-NADHX + ADP = AMP + phosphate + NADH + H(+)</text>
        <dbReference type="Rhea" id="RHEA:32223"/>
        <dbReference type="ChEBI" id="CHEBI:15378"/>
        <dbReference type="ChEBI" id="CHEBI:43474"/>
        <dbReference type="ChEBI" id="CHEBI:57945"/>
        <dbReference type="ChEBI" id="CHEBI:64074"/>
        <dbReference type="ChEBI" id="CHEBI:456215"/>
        <dbReference type="ChEBI" id="CHEBI:456216"/>
        <dbReference type="EC" id="4.2.1.136"/>
    </reaction>
</comment>
<name>E4TXA7_SULKY</name>
<comment type="similarity">
    <text evidence="3 19">In the N-terminal section; belongs to the NnrE/AIBP family.</text>
</comment>
<keyword evidence="6 17" id="KW-0547">Nucleotide-binding</keyword>
<dbReference type="EC" id="4.2.1.136" evidence="19"/>
<organism evidence="22 23">
    <name type="scientific">Sulfuricurvum kujiense (strain ATCC BAA-921 / DSM 16994 / JCM 11577 / YK-1)</name>
    <dbReference type="NCBI Taxonomy" id="709032"/>
    <lineage>
        <taxon>Bacteria</taxon>
        <taxon>Pseudomonadati</taxon>
        <taxon>Campylobacterota</taxon>
        <taxon>Epsilonproteobacteria</taxon>
        <taxon>Campylobacterales</taxon>
        <taxon>Sulfurimonadaceae</taxon>
        <taxon>Sulfuricurvum</taxon>
    </lineage>
</organism>
<dbReference type="InterPro" id="IPR004443">
    <property type="entry name" value="YjeF_N_dom"/>
</dbReference>
<comment type="catalytic activity">
    <reaction evidence="2 18 19">
        <text>(6R)-NADPHX = (6S)-NADPHX</text>
        <dbReference type="Rhea" id="RHEA:32227"/>
        <dbReference type="ChEBI" id="CHEBI:64076"/>
        <dbReference type="ChEBI" id="CHEBI:64077"/>
        <dbReference type="EC" id="5.1.99.6"/>
    </reaction>
</comment>
<feature type="domain" description="YjeF N-terminal" evidence="21">
    <location>
        <begin position="8"/>
        <end position="202"/>
    </location>
</feature>
<comment type="subunit">
    <text evidence="17">Homotetramer.</text>
</comment>
<dbReference type="eggNOG" id="COG0062">
    <property type="taxonomic scope" value="Bacteria"/>
</dbReference>
<dbReference type="RefSeq" id="WP_013459001.1">
    <property type="nucleotide sequence ID" value="NC_014762.1"/>
</dbReference>
<keyword evidence="23" id="KW-1185">Reference proteome</keyword>
<reference evidence="22 23" key="1">
    <citation type="journal article" date="2012" name="Stand. Genomic Sci.">
        <title>Complete genome sequence of the sulfur compounds oxidizing chemolithoautotroph Sulfuricurvum kujiense type strain (YK-1(T)).</title>
        <authorList>
            <person name="Han C."/>
            <person name="Kotsyurbenko O."/>
            <person name="Chertkov O."/>
            <person name="Held B."/>
            <person name="Lapidus A."/>
            <person name="Nolan M."/>
            <person name="Lucas S."/>
            <person name="Hammon N."/>
            <person name="Deshpande S."/>
            <person name="Cheng J.F."/>
            <person name="Tapia R."/>
            <person name="Goodwin L.A."/>
            <person name="Pitluck S."/>
            <person name="Liolios K."/>
            <person name="Pagani I."/>
            <person name="Ivanova N."/>
            <person name="Mavromatis K."/>
            <person name="Mikhailova N."/>
            <person name="Pati A."/>
            <person name="Chen A."/>
            <person name="Palaniappan K."/>
            <person name="Land M."/>
            <person name="Hauser L."/>
            <person name="Chang Y.J."/>
            <person name="Jeffries C.D."/>
            <person name="Brambilla E.M."/>
            <person name="Rohde M."/>
            <person name="Spring S."/>
            <person name="Sikorski J."/>
            <person name="Goker M."/>
            <person name="Woyke T."/>
            <person name="Bristow J."/>
            <person name="Eisen J.A."/>
            <person name="Markowitz V."/>
            <person name="Hugenholtz P."/>
            <person name="Kyrpides N.C."/>
            <person name="Klenk H.P."/>
            <person name="Detter J.C."/>
        </authorList>
    </citation>
    <scope>NUCLEOTIDE SEQUENCE [LARGE SCALE GENOMIC DNA]</scope>
    <source>
        <strain evidence="23">ATCC BAA-921 / DSM 16994 / JCM 11577 / YK-1</strain>
    </source>
</reference>
<dbReference type="PIRSF" id="PIRSF017184">
    <property type="entry name" value="Nnr"/>
    <property type="match status" value="1"/>
</dbReference>
<dbReference type="InterPro" id="IPR017953">
    <property type="entry name" value="Carbohydrate_kinase_pred_CS"/>
</dbReference>
<keyword evidence="22" id="KW-0418">Kinase</keyword>
<evidence type="ECO:0000256" key="5">
    <source>
        <dbReference type="ARBA" id="ARBA00022723"/>
    </source>
</evidence>
<dbReference type="PANTHER" id="PTHR12592:SF0">
    <property type="entry name" value="ATP-DEPENDENT (S)-NAD(P)H-HYDRATE DEHYDRATASE"/>
    <property type="match status" value="1"/>
</dbReference>
<evidence type="ECO:0000256" key="2">
    <source>
        <dbReference type="ARBA" id="ARBA00000909"/>
    </source>
</evidence>
<evidence type="ECO:0000256" key="8">
    <source>
        <dbReference type="ARBA" id="ARBA00022857"/>
    </source>
</evidence>
<dbReference type="GO" id="GO:0046872">
    <property type="term" value="F:metal ion binding"/>
    <property type="evidence" value="ECO:0007669"/>
    <property type="project" value="UniProtKB-UniRule"/>
</dbReference>
<feature type="binding site" evidence="17">
    <location>
        <position position="291"/>
    </location>
    <ligand>
        <name>(6S)-NADPHX</name>
        <dbReference type="ChEBI" id="CHEBI:64076"/>
    </ligand>
</feature>
<evidence type="ECO:0000256" key="1">
    <source>
        <dbReference type="ARBA" id="ARBA00000013"/>
    </source>
</evidence>
<keyword evidence="10 17" id="KW-0520">NAD</keyword>
<comment type="cofactor">
    <cofactor evidence="17">
        <name>Mg(2+)</name>
        <dbReference type="ChEBI" id="CHEBI:18420"/>
    </cofactor>
</comment>
<evidence type="ECO:0000256" key="14">
    <source>
        <dbReference type="ARBA" id="ARBA00025153"/>
    </source>
</evidence>
<dbReference type="Proteomes" id="UP000008721">
    <property type="component" value="Chromosome"/>
</dbReference>
<dbReference type="Pfam" id="PF03853">
    <property type="entry name" value="YjeF_N"/>
    <property type="match status" value="1"/>
</dbReference>
<comment type="similarity">
    <text evidence="4 19">In the C-terminal section; belongs to the NnrD/CARKD family.</text>
</comment>
<dbReference type="OrthoDB" id="9806925at2"/>
<evidence type="ECO:0000259" key="20">
    <source>
        <dbReference type="PROSITE" id="PS51383"/>
    </source>
</evidence>
<evidence type="ECO:0000256" key="15">
    <source>
        <dbReference type="ARBA" id="ARBA00048238"/>
    </source>
</evidence>
<dbReference type="NCBIfam" id="TIGR00196">
    <property type="entry name" value="yjeF_cterm"/>
    <property type="match status" value="1"/>
</dbReference>
<dbReference type="HAMAP" id="MF_01965">
    <property type="entry name" value="NADHX_dehydratase"/>
    <property type="match status" value="1"/>
</dbReference>